<evidence type="ECO:0000313" key="2">
    <source>
        <dbReference type="Proteomes" id="UP000501690"/>
    </source>
</evidence>
<dbReference type="AlphaFoldDB" id="A0A4D6MSF6"/>
<sequence>MRDLQGFGDTSKADLLVCSLNCSSKVSLELWLEIGVKHVVGLASVVSLSVRVVARTDGSREIALLSFPHVFYKLWLVGVDDVAGGSGEAYS</sequence>
<reference evidence="1 2" key="1">
    <citation type="submission" date="2019-04" db="EMBL/GenBank/DDBJ databases">
        <title>An improved genome assembly and genetic linkage map for asparagus bean, Vigna unguiculata ssp. sesquipedialis.</title>
        <authorList>
            <person name="Xia Q."/>
            <person name="Zhang R."/>
            <person name="Dong Y."/>
        </authorList>
    </citation>
    <scope>NUCLEOTIDE SEQUENCE [LARGE SCALE GENOMIC DNA]</scope>
    <source>
        <tissue evidence="1">Leaf</tissue>
    </source>
</reference>
<organism evidence="1 2">
    <name type="scientific">Vigna unguiculata</name>
    <name type="common">Cowpea</name>
    <dbReference type="NCBI Taxonomy" id="3917"/>
    <lineage>
        <taxon>Eukaryota</taxon>
        <taxon>Viridiplantae</taxon>
        <taxon>Streptophyta</taxon>
        <taxon>Embryophyta</taxon>
        <taxon>Tracheophyta</taxon>
        <taxon>Spermatophyta</taxon>
        <taxon>Magnoliopsida</taxon>
        <taxon>eudicotyledons</taxon>
        <taxon>Gunneridae</taxon>
        <taxon>Pentapetalae</taxon>
        <taxon>rosids</taxon>
        <taxon>fabids</taxon>
        <taxon>Fabales</taxon>
        <taxon>Fabaceae</taxon>
        <taxon>Papilionoideae</taxon>
        <taxon>50 kb inversion clade</taxon>
        <taxon>NPAAA clade</taxon>
        <taxon>indigoferoid/millettioid clade</taxon>
        <taxon>Phaseoleae</taxon>
        <taxon>Vigna</taxon>
    </lineage>
</organism>
<gene>
    <name evidence="1" type="ORF">DEO72_LG8g2486</name>
</gene>
<name>A0A4D6MSF6_VIGUN</name>
<proteinExistence type="predicted"/>
<protein>
    <submittedName>
        <fullName evidence="1">Uncharacterized protein</fullName>
    </submittedName>
</protein>
<dbReference type="Proteomes" id="UP000501690">
    <property type="component" value="Linkage Group LG8"/>
</dbReference>
<dbReference type="EMBL" id="CP039352">
    <property type="protein sequence ID" value="QCE04450.1"/>
    <property type="molecule type" value="Genomic_DNA"/>
</dbReference>
<keyword evidence="2" id="KW-1185">Reference proteome</keyword>
<accession>A0A4D6MSF6</accession>
<evidence type="ECO:0000313" key="1">
    <source>
        <dbReference type="EMBL" id="QCE04450.1"/>
    </source>
</evidence>